<evidence type="ECO:0000313" key="9">
    <source>
        <dbReference type="Proteomes" id="UP000319976"/>
    </source>
</evidence>
<dbReference type="PANTHER" id="PTHR30349:SF41">
    <property type="entry name" value="INTEGRASE_RECOMBINASE PROTEIN MJ0367-RELATED"/>
    <property type="match status" value="1"/>
</dbReference>
<keyword evidence="4" id="KW-0233">DNA recombination</keyword>
<reference evidence="8 9" key="1">
    <citation type="submission" date="2019-02" db="EMBL/GenBank/DDBJ databases">
        <title>Deep-cultivation of Planctomycetes and their phenomic and genomic characterization uncovers novel biology.</title>
        <authorList>
            <person name="Wiegand S."/>
            <person name="Jogler M."/>
            <person name="Boedeker C."/>
            <person name="Pinto D."/>
            <person name="Vollmers J."/>
            <person name="Rivas-Marin E."/>
            <person name="Kohn T."/>
            <person name="Peeters S.H."/>
            <person name="Heuer A."/>
            <person name="Rast P."/>
            <person name="Oberbeckmann S."/>
            <person name="Bunk B."/>
            <person name="Jeske O."/>
            <person name="Meyerdierks A."/>
            <person name="Storesund J.E."/>
            <person name="Kallscheuer N."/>
            <person name="Luecker S."/>
            <person name="Lage O.M."/>
            <person name="Pohl T."/>
            <person name="Merkel B.J."/>
            <person name="Hornburger P."/>
            <person name="Mueller R.-W."/>
            <person name="Bruemmer F."/>
            <person name="Labrenz M."/>
            <person name="Spormann A.M."/>
            <person name="Op den Camp H."/>
            <person name="Overmann J."/>
            <person name="Amann R."/>
            <person name="Jetten M.S.M."/>
            <person name="Mascher T."/>
            <person name="Medema M.H."/>
            <person name="Devos D.P."/>
            <person name="Kaster A.-K."/>
            <person name="Ovreas L."/>
            <person name="Rohde M."/>
            <person name="Galperin M.Y."/>
            <person name="Jogler C."/>
        </authorList>
    </citation>
    <scope>NUCLEOTIDE SEQUENCE [LARGE SCALE GENOMIC DNA]</scope>
    <source>
        <strain evidence="8 9">V22</strain>
    </source>
</reference>
<dbReference type="CDD" id="cd00796">
    <property type="entry name" value="INT_Rci_Hp1_C"/>
    <property type="match status" value="1"/>
</dbReference>
<evidence type="ECO:0000259" key="6">
    <source>
        <dbReference type="PROSITE" id="PS51898"/>
    </source>
</evidence>
<dbReference type="InterPro" id="IPR044068">
    <property type="entry name" value="CB"/>
</dbReference>
<evidence type="ECO:0000256" key="3">
    <source>
        <dbReference type="ARBA" id="ARBA00023125"/>
    </source>
</evidence>
<comment type="similarity">
    <text evidence="1">Belongs to the 'phage' integrase family.</text>
</comment>
<dbReference type="SUPFAM" id="SSF56349">
    <property type="entry name" value="DNA breaking-rejoining enzymes"/>
    <property type="match status" value="1"/>
</dbReference>
<dbReference type="AlphaFoldDB" id="A0A517T5D9"/>
<dbReference type="PROSITE" id="PS51898">
    <property type="entry name" value="TYR_RECOMBINASE"/>
    <property type="match status" value="1"/>
</dbReference>
<dbReference type="InterPro" id="IPR050090">
    <property type="entry name" value="Tyrosine_recombinase_XerCD"/>
</dbReference>
<evidence type="ECO:0000256" key="1">
    <source>
        <dbReference type="ARBA" id="ARBA00008857"/>
    </source>
</evidence>
<feature type="domain" description="Tyr recombinase" evidence="6">
    <location>
        <begin position="190"/>
        <end position="389"/>
    </location>
</feature>
<evidence type="ECO:0000313" key="8">
    <source>
        <dbReference type="EMBL" id="QDT63561.1"/>
    </source>
</evidence>
<dbReference type="InterPro" id="IPR010998">
    <property type="entry name" value="Integrase_recombinase_N"/>
</dbReference>
<keyword evidence="2" id="KW-0229">DNA integration</keyword>
<dbReference type="PROSITE" id="PS51900">
    <property type="entry name" value="CB"/>
    <property type="match status" value="1"/>
</dbReference>
<proteinExistence type="inferred from homology"/>
<dbReference type="InterPro" id="IPR002104">
    <property type="entry name" value="Integrase_catalytic"/>
</dbReference>
<dbReference type="OrthoDB" id="212062at2"/>
<gene>
    <name evidence="8" type="ORF">V22_07850</name>
</gene>
<evidence type="ECO:0000256" key="4">
    <source>
        <dbReference type="ARBA" id="ARBA00023172"/>
    </source>
</evidence>
<feature type="domain" description="Core-binding (CB)" evidence="7">
    <location>
        <begin position="83"/>
        <end position="169"/>
    </location>
</feature>
<dbReference type="Proteomes" id="UP000319976">
    <property type="component" value="Chromosome"/>
</dbReference>
<dbReference type="Pfam" id="PF00589">
    <property type="entry name" value="Phage_integrase"/>
    <property type="match status" value="1"/>
</dbReference>
<dbReference type="RefSeq" id="WP_145259980.1">
    <property type="nucleotide sequence ID" value="NZ_CP036316.1"/>
</dbReference>
<dbReference type="Pfam" id="PF02899">
    <property type="entry name" value="Phage_int_SAM_1"/>
    <property type="match status" value="1"/>
</dbReference>
<accession>A0A517T5D9</accession>
<dbReference type="KEGG" id="chya:V22_07850"/>
<evidence type="ECO:0000259" key="7">
    <source>
        <dbReference type="PROSITE" id="PS51900"/>
    </source>
</evidence>
<dbReference type="InterPro" id="IPR011010">
    <property type="entry name" value="DNA_brk_join_enz"/>
</dbReference>
<dbReference type="Gene3D" id="1.10.150.130">
    <property type="match status" value="1"/>
</dbReference>
<dbReference type="PANTHER" id="PTHR30349">
    <property type="entry name" value="PHAGE INTEGRASE-RELATED"/>
    <property type="match status" value="1"/>
</dbReference>
<name>A0A517T5D9_9PLAN</name>
<keyword evidence="3 5" id="KW-0238">DNA-binding</keyword>
<organism evidence="8 9">
    <name type="scientific">Calycomorphotria hydatis</name>
    <dbReference type="NCBI Taxonomy" id="2528027"/>
    <lineage>
        <taxon>Bacteria</taxon>
        <taxon>Pseudomonadati</taxon>
        <taxon>Planctomycetota</taxon>
        <taxon>Planctomycetia</taxon>
        <taxon>Planctomycetales</taxon>
        <taxon>Planctomycetaceae</taxon>
        <taxon>Calycomorphotria</taxon>
    </lineage>
</organism>
<dbReference type="GO" id="GO:0003677">
    <property type="term" value="F:DNA binding"/>
    <property type="evidence" value="ECO:0007669"/>
    <property type="project" value="UniProtKB-UniRule"/>
</dbReference>
<keyword evidence="9" id="KW-1185">Reference proteome</keyword>
<dbReference type="InterPro" id="IPR013762">
    <property type="entry name" value="Integrase-like_cat_sf"/>
</dbReference>
<dbReference type="EMBL" id="CP036316">
    <property type="protein sequence ID" value="QDT63561.1"/>
    <property type="molecule type" value="Genomic_DNA"/>
</dbReference>
<dbReference type="InterPro" id="IPR004107">
    <property type="entry name" value="Integrase_SAM-like_N"/>
</dbReference>
<sequence>MPKRKYEVIQCSYFRWLLRERNGVYFADGRSNTPSLGRCSLGVREKESAIAALRQLDLVKAVEYGLASQQLLDANETRLLDLKKGRQLYEQHTERPEVMGGPRESTRKRYRAVLDKMMNFAAKNKIKYWNQIDRVFIERYAAWLVAEGYARASQYLEVTTIKQILKFLMDENHLPETKLPTVPIRKSHDSNTYCWKPHEVDRIIAHCNTEEMQWLRVIVIALASTGMRIGELASLRWSDIVGDYSQIVLKNESTSSRKGREDLRTTKGHRTRSLPIHETLQHVLRQVPRGSDGLVFHGPRGGKIKPDTVRQILVRDVLEPLAGEFPSEDGEPGFIDGRLHSFRHYFCSICANSGVPEQVLKSWMGHQSSRMIRRYYCLHDEESRRQINKINFEGSNQVGSMVLPATTVLKKEPIRSATKEY</sequence>
<protein>
    <submittedName>
        <fullName evidence="8">Site-specific tyrosine recombinase XerC</fullName>
    </submittedName>
</protein>
<dbReference type="Gene3D" id="1.10.443.10">
    <property type="entry name" value="Intergrase catalytic core"/>
    <property type="match status" value="1"/>
</dbReference>
<evidence type="ECO:0000256" key="5">
    <source>
        <dbReference type="PROSITE-ProRule" id="PRU01248"/>
    </source>
</evidence>
<evidence type="ECO:0000256" key="2">
    <source>
        <dbReference type="ARBA" id="ARBA00022908"/>
    </source>
</evidence>
<dbReference type="GO" id="GO:0015074">
    <property type="term" value="P:DNA integration"/>
    <property type="evidence" value="ECO:0007669"/>
    <property type="project" value="UniProtKB-KW"/>
</dbReference>
<dbReference type="GO" id="GO:0006310">
    <property type="term" value="P:DNA recombination"/>
    <property type="evidence" value="ECO:0007669"/>
    <property type="project" value="UniProtKB-KW"/>
</dbReference>